<feature type="domain" description="Sigma-54 factor interaction" evidence="6">
    <location>
        <begin position="340"/>
        <end position="570"/>
    </location>
</feature>
<dbReference type="OrthoDB" id="9771372at2"/>
<dbReference type="AlphaFoldDB" id="W4QAW9"/>
<dbReference type="PROSITE" id="PS00675">
    <property type="entry name" value="SIGMA54_INTERACT_1"/>
    <property type="match status" value="1"/>
</dbReference>
<evidence type="ECO:0000313" key="8">
    <source>
        <dbReference type="Proteomes" id="UP000018890"/>
    </source>
</evidence>
<dbReference type="InterPro" id="IPR003593">
    <property type="entry name" value="AAA+_ATPase"/>
</dbReference>
<dbReference type="SUPFAM" id="SSF46689">
    <property type="entry name" value="Homeodomain-like"/>
    <property type="match status" value="1"/>
</dbReference>
<keyword evidence="8" id="KW-1185">Reference proteome</keyword>
<dbReference type="InterPro" id="IPR002078">
    <property type="entry name" value="Sigma_54_int"/>
</dbReference>
<dbReference type="Pfam" id="PF00158">
    <property type="entry name" value="Sigma54_activat"/>
    <property type="match status" value="1"/>
</dbReference>
<evidence type="ECO:0000256" key="5">
    <source>
        <dbReference type="ARBA" id="ARBA00023163"/>
    </source>
</evidence>
<evidence type="ECO:0000313" key="7">
    <source>
        <dbReference type="EMBL" id="GAE28514.1"/>
    </source>
</evidence>
<dbReference type="InterPro" id="IPR002197">
    <property type="entry name" value="HTH_Fis"/>
</dbReference>
<dbReference type="InterPro" id="IPR025943">
    <property type="entry name" value="Sigma_54_int_dom_ATP-bd_2"/>
</dbReference>
<dbReference type="FunFam" id="3.40.50.300:FF:000006">
    <property type="entry name" value="DNA-binding transcriptional regulator NtrC"/>
    <property type="match status" value="1"/>
</dbReference>
<dbReference type="InterPro" id="IPR025944">
    <property type="entry name" value="Sigma_54_int_dom_CS"/>
</dbReference>
<dbReference type="InterPro" id="IPR025662">
    <property type="entry name" value="Sigma_54_int_dom_ATP-bd_1"/>
</dbReference>
<name>W4QAW9_9BACI</name>
<dbReference type="InterPro" id="IPR003018">
    <property type="entry name" value="GAF"/>
</dbReference>
<reference evidence="7" key="1">
    <citation type="journal article" date="2014" name="Genome Announc.">
        <title>Draft Genome Sequences of Three Alkaliphilic Bacillus Strains, Bacillus wakoensis JCM 9140T, Bacillus akibai JCM 9157T, and Bacillus hemicellulosilyticus JCM 9152T.</title>
        <authorList>
            <person name="Yuki M."/>
            <person name="Oshima K."/>
            <person name="Suda W."/>
            <person name="Oshida Y."/>
            <person name="Kitamura K."/>
            <person name="Iida T."/>
            <person name="Hattori M."/>
            <person name="Ohkuma M."/>
        </authorList>
    </citation>
    <scope>NUCLEOTIDE SEQUENCE [LARGE SCALE GENOMIC DNA]</scope>
    <source>
        <strain evidence="7">JCM 9140</strain>
    </source>
</reference>
<dbReference type="CDD" id="cd00009">
    <property type="entry name" value="AAA"/>
    <property type="match status" value="1"/>
</dbReference>
<dbReference type="Gene3D" id="3.30.450.40">
    <property type="match status" value="1"/>
</dbReference>
<gene>
    <name evidence="7" type="ORF">JCM9140_4758</name>
</gene>
<dbReference type="PROSITE" id="PS00676">
    <property type="entry name" value="SIGMA54_INTERACT_2"/>
    <property type="match status" value="1"/>
</dbReference>
<keyword evidence="1" id="KW-0547">Nucleotide-binding</keyword>
<dbReference type="GO" id="GO:0006355">
    <property type="term" value="P:regulation of DNA-templated transcription"/>
    <property type="evidence" value="ECO:0007669"/>
    <property type="project" value="InterPro"/>
</dbReference>
<keyword evidence="2" id="KW-0067">ATP-binding</keyword>
<dbReference type="STRING" id="1236970.JCM9140_4758"/>
<dbReference type="Gene3D" id="1.10.10.60">
    <property type="entry name" value="Homeodomain-like"/>
    <property type="match status" value="1"/>
</dbReference>
<dbReference type="EMBL" id="BAUT01000116">
    <property type="protein sequence ID" value="GAE28514.1"/>
    <property type="molecule type" value="Genomic_DNA"/>
</dbReference>
<protein>
    <submittedName>
        <fullName evidence="7">Sigma54 specific transcriptional regulator</fullName>
    </submittedName>
</protein>
<keyword evidence="3" id="KW-0805">Transcription regulation</keyword>
<dbReference type="PANTHER" id="PTHR32071">
    <property type="entry name" value="TRANSCRIPTIONAL REGULATORY PROTEIN"/>
    <property type="match status" value="1"/>
</dbReference>
<dbReference type="GO" id="GO:0043565">
    <property type="term" value="F:sequence-specific DNA binding"/>
    <property type="evidence" value="ECO:0007669"/>
    <property type="project" value="InterPro"/>
</dbReference>
<dbReference type="Gene3D" id="3.40.50.300">
    <property type="entry name" value="P-loop containing nucleotide triphosphate hydrolases"/>
    <property type="match status" value="1"/>
</dbReference>
<keyword evidence="5" id="KW-0804">Transcription</keyword>
<keyword evidence="4" id="KW-0238">DNA-binding</keyword>
<dbReference type="SMART" id="SM00382">
    <property type="entry name" value="AAA"/>
    <property type="match status" value="1"/>
</dbReference>
<organism evidence="7 8">
    <name type="scientific">Halalkalibacter wakoensis JCM 9140</name>
    <dbReference type="NCBI Taxonomy" id="1236970"/>
    <lineage>
        <taxon>Bacteria</taxon>
        <taxon>Bacillati</taxon>
        <taxon>Bacillota</taxon>
        <taxon>Bacilli</taxon>
        <taxon>Bacillales</taxon>
        <taxon>Bacillaceae</taxon>
        <taxon>Halalkalibacter</taxon>
    </lineage>
</organism>
<dbReference type="GO" id="GO:0005524">
    <property type="term" value="F:ATP binding"/>
    <property type="evidence" value="ECO:0007669"/>
    <property type="project" value="UniProtKB-KW"/>
</dbReference>
<dbReference type="PROSITE" id="PS50045">
    <property type="entry name" value="SIGMA54_INTERACT_4"/>
    <property type="match status" value="1"/>
</dbReference>
<proteinExistence type="predicted"/>
<dbReference type="Gene3D" id="1.10.8.60">
    <property type="match status" value="1"/>
</dbReference>
<dbReference type="InterPro" id="IPR029016">
    <property type="entry name" value="GAF-like_dom_sf"/>
</dbReference>
<dbReference type="InterPro" id="IPR009057">
    <property type="entry name" value="Homeodomain-like_sf"/>
</dbReference>
<dbReference type="RefSeq" id="WP_052002464.1">
    <property type="nucleotide sequence ID" value="NZ_BAUT01000116.1"/>
</dbReference>
<dbReference type="PROSITE" id="PS00688">
    <property type="entry name" value="SIGMA54_INTERACT_3"/>
    <property type="match status" value="1"/>
</dbReference>
<evidence type="ECO:0000256" key="3">
    <source>
        <dbReference type="ARBA" id="ARBA00023015"/>
    </source>
</evidence>
<dbReference type="InterPro" id="IPR058031">
    <property type="entry name" value="AAA_lid_NorR"/>
</dbReference>
<dbReference type="Pfam" id="PF01590">
    <property type="entry name" value="GAF"/>
    <property type="match status" value="1"/>
</dbReference>
<sequence length="675" mass="76243">MNNGLFSYQYFANNLELERKKLQEVWEKTVVQKRQDLDNKNIRSATLDSWSRCMRQGVDPIQTTAPIISCDVQVKEAFSHSKLYRYLVPYIESLTGMVNETNSLFVVTSSKGEIAHIEGNFSLRSKAEQMNFVLGSSWAERDTGTNAIGAVVATKLPHQIFAAEHFCQRVHDWSCAAAPIKDPATDNVLGIVNLTGQWRDLHPYAISMVSTLVRAIENDLGRDVEVNRFKLLARYSEVATGSPNVYVAAVDLRGRVLKADPLLYEKKWVAENHMLKDVQIKTNLELKEESWEVQREDGRWRVFSIPYIDQRQPVGCIVYIVPPNSQLSNSNSTKYSFNSMIGHSNAFVASMKDAMAASGTDLPVLIEGESGTGKELVAQSIHQASSRANNPFIAVNCGALPKELGISELFGFEGGTFTGAAKNGRIGKFEQAQGGTIFLDEIGEMPLDMQTYLLRVLEENEVVVLGGKKAKPLDVRVIAATNRNLITAVQEGKFRQDLFYRLNILCIKVPPLRKRPEDIPLLLDFYLKKACKELRRTSIEINKSALRVLQLYGWPGNVRELRNIVYRMVTNSTGSLIEASEIPIEIRETLIHDVSYLDKSKKETPLQQKNQTVPFEREPDIVDEPTIKDTELKMILKELNKQQGNVTKAARRLGIHRSTIYRKLRFLQMSERFDK</sequence>
<dbReference type="SUPFAM" id="SSF52540">
    <property type="entry name" value="P-loop containing nucleoside triphosphate hydrolases"/>
    <property type="match status" value="1"/>
</dbReference>
<evidence type="ECO:0000256" key="4">
    <source>
        <dbReference type="ARBA" id="ARBA00023125"/>
    </source>
</evidence>
<comment type="caution">
    <text evidence="7">The sequence shown here is derived from an EMBL/GenBank/DDBJ whole genome shotgun (WGS) entry which is preliminary data.</text>
</comment>
<dbReference type="Proteomes" id="UP000018890">
    <property type="component" value="Unassembled WGS sequence"/>
</dbReference>
<dbReference type="InterPro" id="IPR027417">
    <property type="entry name" value="P-loop_NTPase"/>
</dbReference>
<evidence type="ECO:0000259" key="6">
    <source>
        <dbReference type="PROSITE" id="PS50045"/>
    </source>
</evidence>
<accession>W4QAW9</accession>
<dbReference type="Pfam" id="PF02954">
    <property type="entry name" value="HTH_8"/>
    <property type="match status" value="1"/>
</dbReference>
<dbReference type="PRINTS" id="PR01590">
    <property type="entry name" value="HTHFIS"/>
</dbReference>
<evidence type="ECO:0000256" key="2">
    <source>
        <dbReference type="ARBA" id="ARBA00022840"/>
    </source>
</evidence>
<dbReference type="Pfam" id="PF25601">
    <property type="entry name" value="AAA_lid_14"/>
    <property type="match status" value="1"/>
</dbReference>
<evidence type="ECO:0000256" key="1">
    <source>
        <dbReference type="ARBA" id="ARBA00022741"/>
    </source>
</evidence>